<gene>
    <name evidence="1" type="ORF">PLUTO_00460</name>
</gene>
<protein>
    <submittedName>
        <fullName evidence="1">Uncharacterized protein</fullName>
    </submittedName>
</protein>
<reference evidence="1" key="1">
    <citation type="submission" date="2022-05" db="EMBL/GenBank/DDBJ databases">
        <authorList>
            <person name="Friedrich I."/>
            <person name="Poehlein A."/>
            <person name="Schneider D."/>
            <person name="Hertel R."/>
            <person name="Daniel R."/>
        </authorList>
    </citation>
    <scope>NUCLEOTIDE SEQUENCE</scope>
</reference>
<proteinExistence type="predicted"/>
<organism evidence="1 2">
    <name type="scientific">Luteibacter phage vB_LflM-Pluto</name>
    <dbReference type="NCBI Taxonomy" id="2948611"/>
    <lineage>
        <taxon>Viruses</taxon>
        <taxon>Duplodnaviria</taxon>
        <taxon>Heunggongvirae</taxon>
        <taxon>Uroviricota</taxon>
        <taxon>Caudoviricetes</taxon>
        <taxon>Lindbergviridae</taxon>
        <taxon>Plutovirus</taxon>
        <taxon>Plutovirus pluto</taxon>
    </lineage>
</organism>
<name>A0A9E7SN59_9CAUD</name>
<dbReference type="EMBL" id="ON529861">
    <property type="protein sequence ID" value="USN16362.1"/>
    <property type="molecule type" value="Genomic_DNA"/>
</dbReference>
<dbReference type="Proteomes" id="UP001056883">
    <property type="component" value="Segment"/>
</dbReference>
<evidence type="ECO:0000313" key="2">
    <source>
        <dbReference type="Proteomes" id="UP001056883"/>
    </source>
</evidence>
<sequence length="86" mass="9908">MLTPDKQSACITLLREAAEVLSAKYRLRGIPDDLSRVADELQADLEGLEVDEFLDRRTEANMKARDTAYFRASPEEREEMVRDGRY</sequence>
<evidence type="ECO:0000313" key="1">
    <source>
        <dbReference type="EMBL" id="USN16362.1"/>
    </source>
</evidence>
<accession>A0A9E7SN59</accession>
<keyword evidence="2" id="KW-1185">Reference proteome</keyword>